<keyword evidence="2" id="KW-1185">Reference proteome</keyword>
<dbReference type="InterPro" id="IPR032710">
    <property type="entry name" value="NTF2-like_dom_sf"/>
</dbReference>
<dbReference type="AlphaFoldDB" id="A0A3B7MX56"/>
<dbReference type="Gene3D" id="3.10.450.50">
    <property type="match status" value="1"/>
</dbReference>
<dbReference type="SUPFAM" id="SSF54427">
    <property type="entry name" value="NTF2-like"/>
    <property type="match status" value="1"/>
</dbReference>
<protein>
    <submittedName>
        <fullName evidence="1">Nuclear transport factor 2 family protein</fullName>
    </submittedName>
</protein>
<accession>A0A3B7MX56</accession>
<dbReference type="EMBL" id="CP032157">
    <property type="protein sequence ID" value="AXY78557.1"/>
    <property type="molecule type" value="Genomic_DNA"/>
</dbReference>
<name>A0A3B7MX56_9BACT</name>
<dbReference type="KEGG" id="pseg:D3H65_08150"/>
<reference evidence="1 2" key="1">
    <citation type="submission" date="2018-09" db="EMBL/GenBank/DDBJ databases">
        <title>Genome sequencing of strain 6GH32-13.</title>
        <authorList>
            <person name="Weon H.-Y."/>
            <person name="Heo J."/>
            <person name="Kwon S.-W."/>
        </authorList>
    </citation>
    <scope>NUCLEOTIDE SEQUENCE [LARGE SCALE GENOMIC DNA]</scope>
    <source>
        <strain evidence="1 2">5GH32-13</strain>
    </source>
</reference>
<organism evidence="1 2">
    <name type="scientific">Paraflavitalea soli</name>
    <dbReference type="NCBI Taxonomy" id="2315862"/>
    <lineage>
        <taxon>Bacteria</taxon>
        <taxon>Pseudomonadati</taxon>
        <taxon>Bacteroidota</taxon>
        <taxon>Chitinophagia</taxon>
        <taxon>Chitinophagales</taxon>
        <taxon>Chitinophagaceae</taxon>
        <taxon>Paraflavitalea</taxon>
    </lineage>
</organism>
<dbReference type="OrthoDB" id="9814425at2"/>
<proteinExistence type="predicted"/>
<sequence>MLIVLYSCGAGTAKPGADLEEARKAIAASNAIYFEAFAKGDSSIFIDRYAEDCCIMAPEAPQLCGPIAPLEFFRIAYNGIGLRNGKFTTTAIYGDGVEYVTEEGLWESFDASGKRFDNGKFLVLWKKTAKGWKMYRDSFSSNNKPQS</sequence>
<evidence type="ECO:0000313" key="1">
    <source>
        <dbReference type="EMBL" id="AXY78557.1"/>
    </source>
</evidence>
<dbReference type="Proteomes" id="UP000263900">
    <property type="component" value="Chromosome"/>
</dbReference>
<gene>
    <name evidence="1" type="ORF">D3H65_08150</name>
</gene>
<evidence type="ECO:0000313" key="2">
    <source>
        <dbReference type="Proteomes" id="UP000263900"/>
    </source>
</evidence>